<reference evidence="3" key="1">
    <citation type="submission" date="2022-11" db="UniProtKB">
        <authorList>
            <consortium name="WormBaseParasite"/>
        </authorList>
    </citation>
    <scope>IDENTIFICATION</scope>
</reference>
<protein>
    <submittedName>
        <fullName evidence="3">Bridge-like lipid transfer protein family member 1 C-terminal domain-containing protein</fullName>
    </submittedName>
</protein>
<dbReference type="OMA" id="TRRSHEN"/>
<dbReference type="SMART" id="SM01220">
    <property type="entry name" value="FSA_C"/>
    <property type="match status" value="1"/>
</dbReference>
<evidence type="ECO:0000313" key="2">
    <source>
        <dbReference type="Proteomes" id="UP000887565"/>
    </source>
</evidence>
<accession>A0A915K8F3</accession>
<name>A0A915K8F3_ROMCU</name>
<evidence type="ECO:0000313" key="3">
    <source>
        <dbReference type="WBParaSite" id="nRc.2.0.1.t34172-RA"/>
    </source>
</evidence>
<dbReference type="InterPro" id="IPR033616">
    <property type="entry name" value="BLTP1"/>
</dbReference>
<sequence>MKQQPTLNPSNTAKRRWEALILFGLNFNELLVETTMGPVMSHTIFKITGAVSQGHVEVDSEGNKDVLFKLGMDTCQFEAKQGMVGCLLTLNATESFGHIVRLKDRTPQHRFGGSVDGFCIRVDWLTYTKFIGKVTHLAVELHDLWSIDASSREGKSVVEKCTVSLNSDVKWDSIFLMITRTTVNDFIRVYDKLCEFFAQQVKASRMVLIPEAAMTTAMRITTSQYGGAANGQRSGQKALDATLVMASELCYHEHWNTALELITKIQNRVASFFPLPKETTVLGGNFEFNCREIALACFHGLNFTSEKWLIFYLLEAHINFSAEAKDIALGNNLAVKVLQNLTFRLEKDRLQLSKDKPKSPDTPMGTILRVSRNGPFYPPQGSTIEQWLSYTFTSVLTESHGLSVTKDRWTQKASSNLVDFLFKMPALRFNQKSDHEQPSSSINNKNHRPTEPVVKCSLVAGFDGYILITQQLDAIMTLADMVRSYLTEMGPLLGTPPVAQSSEPPDPMQRVKDDARRFFTVDWQVDPLQINFITLGEKQSSDKWIKIDKFLEKGLEHAFTTMGFTDPKQIIPQWIQRGCMDPLDSFMATLIEKVLKLSENNE</sequence>
<dbReference type="AlphaFoldDB" id="A0A915K8F3"/>
<evidence type="ECO:0000259" key="1">
    <source>
        <dbReference type="SMART" id="SM01220"/>
    </source>
</evidence>
<dbReference type="Proteomes" id="UP000887565">
    <property type="component" value="Unplaced"/>
</dbReference>
<proteinExistence type="predicted"/>
<dbReference type="WBParaSite" id="nRc.2.0.1.t34172-RA">
    <property type="protein sequence ID" value="nRc.2.0.1.t34172-RA"/>
    <property type="gene ID" value="nRc.2.0.1.g34172"/>
</dbReference>
<dbReference type="PANTHER" id="PTHR31640:SF1">
    <property type="entry name" value="BRIDGE-LIKE LIPID TRANSFER PROTEIN FAMILY MEMBER 1"/>
    <property type="match status" value="1"/>
</dbReference>
<dbReference type="PANTHER" id="PTHR31640">
    <property type="entry name" value="TRANSMEMBRANE PROTEIN KIAA1109"/>
    <property type="match status" value="1"/>
</dbReference>
<dbReference type="Pfam" id="PF25040">
    <property type="entry name" value="BLTP1_C"/>
    <property type="match status" value="1"/>
</dbReference>
<feature type="domain" description="Bridge-like lipid transfer protein family member 1 C-terminal" evidence="1">
    <location>
        <begin position="4"/>
        <end position="597"/>
    </location>
</feature>
<dbReference type="InterPro" id="IPR056742">
    <property type="entry name" value="BLTP1_C"/>
</dbReference>
<organism evidence="2 3">
    <name type="scientific">Romanomermis culicivorax</name>
    <name type="common">Nematode worm</name>
    <dbReference type="NCBI Taxonomy" id="13658"/>
    <lineage>
        <taxon>Eukaryota</taxon>
        <taxon>Metazoa</taxon>
        <taxon>Ecdysozoa</taxon>
        <taxon>Nematoda</taxon>
        <taxon>Enoplea</taxon>
        <taxon>Dorylaimia</taxon>
        <taxon>Mermithida</taxon>
        <taxon>Mermithoidea</taxon>
        <taxon>Mermithidae</taxon>
        <taxon>Romanomermis</taxon>
    </lineage>
</organism>
<dbReference type="GO" id="GO:0098793">
    <property type="term" value="C:presynapse"/>
    <property type="evidence" value="ECO:0007669"/>
    <property type="project" value="GOC"/>
</dbReference>
<keyword evidence="2" id="KW-1185">Reference proteome</keyword>
<dbReference type="GO" id="GO:0048488">
    <property type="term" value="P:synaptic vesicle endocytosis"/>
    <property type="evidence" value="ECO:0007669"/>
    <property type="project" value="TreeGrafter"/>
</dbReference>